<sequence>MMVTTHAAAALFLFGSPAALLAPQFAAPALVGALLGGIAPDLDLFVGTHRKTLHFPVYASLAGVLVAVVAALAPSAASVAAATFLLGAGLHAASDWFGASDELRPWERTSPRAVYLHPAKRWLKPLHVVRYDGAPEDFLLTLALSLPVAYLFGGPVRVVVGAGLLVAAAYTFFRRRVPDVFGV</sequence>
<gene>
    <name evidence="2" type="ORF">C474_04380</name>
</gene>
<comment type="caution">
    <text evidence="2">The sequence shown here is derived from an EMBL/GenBank/DDBJ whole genome shotgun (WGS) entry which is preliminary data.</text>
</comment>
<evidence type="ECO:0008006" key="4">
    <source>
        <dbReference type="Google" id="ProtNLM"/>
    </source>
</evidence>
<evidence type="ECO:0000256" key="1">
    <source>
        <dbReference type="SAM" id="Phobius"/>
    </source>
</evidence>
<accession>M0DCS0</accession>
<evidence type="ECO:0000313" key="3">
    <source>
        <dbReference type="Proteomes" id="UP000011513"/>
    </source>
</evidence>
<name>M0DCS0_HALPD</name>
<keyword evidence="3" id="KW-1185">Reference proteome</keyword>
<dbReference type="OrthoDB" id="204671at2157"/>
<feature type="transmembrane region" description="Helical" evidence="1">
    <location>
        <begin position="56"/>
        <end position="73"/>
    </location>
</feature>
<reference evidence="2 3" key="1">
    <citation type="journal article" date="2014" name="PLoS Genet.">
        <title>Phylogenetically driven sequencing of extremely halophilic archaea reveals strategies for static and dynamic osmo-response.</title>
        <authorList>
            <person name="Becker E.A."/>
            <person name="Seitzer P.M."/>
            <person name="Tritt A."/>
            <person name="Larsen D."/>
            <person name="Krusor M."/>
            <person name="Yao A.I."/>
            <person name="Wu D."/>
            <person name="Madern D."/>
            <person name="Eisen J.A."/>
            <person name="Darling A.E."/>
            <person name="Facciotti M.T."/>
        </authorList>
    </citation>
    <scope>NUCLEOTIDE SEQUENCE [LARGE SCALE GENOMIC DNA]</scope>
    <source>
        <strain evidence="2 3">JCM 14848</strain>
    </source>
</reference>
<feature type="transmembrane region" description="Helical" evidence="1">
    <location>
        <begin position="148"/>
        <end position="173"/>
    </location>
</feature>
<dbReference type="InParanoid" id="M0DCS0"/>
<dbReference type="PATRIC" id="fig|1227487.5.peg.890"/>
<proteinExistence type="predicted"/>
<dbReference type="AlphaFoldDB" id="M0DCS0"/>
<keyword evidence="1" id="KW-0472">Membrane</keyword>
<evidence type="ECO:0000313" key="2">
    <source>
        <dbReference type="EMBL" id="ELZ33286.1"/>
    </source>
</evidence>
<dbReference type="EMBL" id="AOIV01000008">
    <property type="protein sequence ID" value="ELZ33286.1"/>
    <property type="molecule type" value="Genomic_DNA"/>
</dbReference>
<protein>
    <recommendedName>
        <fullName evidence="4">Membrane-bound metal-dependent hydrolase</fullName>
    </recommendedName>
</protein>
<keyword evidence="1" id="KW-1133">Transmembrane helix</keyword>
<dbReference type="RefSeq" id="WP_008384347.1">
    <property type="nucleotide sequence ID" value="NZ_AOIV01000008.1"/>
</dbReference>
<dbReference type="eggNOG" id="arCOG04664">
    <property type="taxonomic scope" value="Archaea"/>
</dbReference>
<keyword evidence="1" id="KW-0812">Transmembrane</keyword>
<organism evidence="2 3">
    <name type="scientific">Halogeometricum pallidum JCM 14848</name>
    <dbReference type="NCBI Taxonomy" id="1227487"/>
    <lineage>
        <taxon>Archaea</taxon>
        <taxon>Methanobacteriati</taxon>
        <taxon>Methanobacteriota</taxon>
        <taxon>Stenosarchaea group</taxon>
        <taxon>Halobacteria</taxon>
        <taxon>Halobacteriales</taxon>
        <taxon>Haloferacaceae</taxon>
        <taxon>Halogeometricum</taxon>
    </lineage>
</organism>
<dbReference type="Proteomes" id="UP000011513">
    <property type="component" value="Unassembled WGS sequence"/>
</dbReference>